<dbReference type="PANTHER" id="PTHR21426:SF12">
    <property type="entry name" value="EXOCYST COMPLEX COMPONENT 8"/>
    <property type="match status" value="1"/>
</dbReference>
<dbReference type="Gene3D" id="1.20.58.1220">
    <property type="entry name" value="Exo84p, C-terminal helical domain"/>
    <property type="match status" value="1"/>
</dbReference>
<dbReference type="FunFam" id="1.20.58.1220:FF:000001">
    <property type="entry name" value="Exocyst complex component EXO84B"/>
    <property type="match status" value="1"/>
</dbReference>
<dbReference type="InterPro" id="IPR032403">
    <property type="entry name" value="Exo84_C"/>
</dbReference>
<dbReference type="Gene3D" id="1.20.58.1210">
    <property type="entry name" value="Exo84p, N-terminal helical domain"/>
    <property type="match status" value="1"/>
</dbReference>
<gene>
    <name evidence="8" type="ORF">M5K25_014387</name>
</gene>
<keyword evidence="5" id="KW-0175">Coiled coil</keyword>
<dbReference type="InterPro" id="IPR033961">
    <property type="entry name" value="Exo84"/>
</dbReference>
<dbReference type="InterPro" id="IPR042560">
    <property type="entry name" value="Exo84_C_2"/>
</dbReference>
<feature type="compositionally biased region" description="Low complexity" evidence="6">
    <location>
        <begin position="780"/>
        <end position="799"/>
    </location>
</feature>
<dbReference type="PANTHER" id="PTHR21426">
    <property type="entry name" value="EXOCYST COMPLEX COMPONENT 8"/>
    <property type="match status" value="1"/>
</dbReference>
<evidence type="ECO:0000256" key="6">
    <source>
        <dbReference type="SAM" id="MobiDB-lite"/>
    </source>
</evidence>
<feature type="region of interest" description="Disordered" evidence="6">
    <location>
        <begin position="1"/>
        <end position="24"/>
    </location>
</feature>
<dbReference type="Pfam" id="PF08700">
    <property type="entry name" value="VPS51_Exo84_N"/>
    <property type="match status" value="1"/>
</dbReference>
<comment type="similarity">
    <text evidence="1">Belongs to the EXO84 family.</text>
</comment>
<reference evidence="8 9" key="1">
    <citation type="journal article" date="2024" name="Plant Biotechnol. J.">
        <title>Dendrobium thyrsiflorum genome and its molecular insights into genes involved in important horticultural traits.</title>
        <authorList>
            <person name="Chen B."/>
            <person name="Wang J.Y."/>
            <person name="Zheng P.J."/>
            <person name="Li K.L."/>
            <person name="Liang Y.M."/>
            <person name="Chen X.F."/>
            <person name="Zhang C."/>
            <person name="Zhao X."/>
            <person name="He X."/>
            <person name="Zhang G.Q."/>
            <person name="Liu Z.J."/>
            <person name="Xu Q."/>
        </authorList>
    </citation>
    <scope>NUCLEOTIDE SEQUENCE [LARGE SCALE GENOMIC DNA]</scope>
    <source>
        <strain evidence="8">GZMU011</strain>
    </source>
</reference>
<keyword evidence="4" id="KW-0653">Protein transport</keyword>
<proteinExistence type="inferred from homology"/>
<organism evidence="8 9">
    <name type="scientific">Dendrobium thyrsiflorum</name>
    <name type="common">Pinecone-like raceme dendrobium</name>
    <name type="synonym">Orchid</name>
    <dbReference type="NCBI Taxonomy" id="117978"/>
    <lineage>
        <taxon>Eukaryota</taxon>
        <taxon>Viridiplantae</taxon>
        <taxon>Streptophyta</taxon>
        <taxon>Embryophyta</taxon>
        <taxon>Tracheophyta</taxon>
        <taxon>Spermatophyta</taxon>
        <taxon>Magnoliopsida</taxon>
        <taxon>Liliopsida</taxon>
        <taxon>Asparagales</taxon>
        <taxon>Orchidaceae</taxon>
        <taxon>Epidendroideae</taxon>
        <taxon>Malaxideae</taxon>
        <taxon>Dendrobiinae</taxon>
        <taxon>Dendrobium</taxon>
    </lineage>
</organism>
<dbReference type="InterPro" id="IPR042561">
    <property type="entry name" value="Exo84_C_1"/>
</dbReference>
<evidence type="ECO:0000256" key="4">
    <source>
        <dbReference type="ARBA" id="ARBA00022927"/>
    </source>
</evidence>
<dbReference type="GO" id="GO:0006887">
    <property type="term" value="P:exocytosis"/>
    <property type="evidence" value="ECO:0007669"/>
    <property type="project" value="UniProtKB-KW"/>
</dbReference>
<dbReference type="Proteomes" id="UP001552299">
    <property type="component" value="Unassembled WGS sequence"/>
</dbReference>
<dbReference type="EMBL" id="JANQDX010000011">
    <property type="protein sequence ID" value="KAL0916844.1"/>
    <property type="molecule type" value="Genomic_DNA"/>
</dbReference>
<dbReference type="Pfam" id="PF16528">
    <property type="entry name" value="Exo84_C"/>
    <property type="match status" value="1"/>
</dbReference>
<feature type="region of interest" description="Disordered" evidence="6">
    <location>
        <begin position="769"/>
        <end position="799"/>
    </location>
</feature>
<dbReference type="GO" id="GO:0015031">
    <property type="term" value="P:protein transport"/>
    <property type="evidence" value="ECO:0007669"/>
    <property type="project" value="UniProtKB-KW"/>
</dbReference>
<evidence type="ECO:0000256" key="3">
    <source>
        <dbReference type="ARBA" id="ARBA00022483"/>
    </source>
</evidence>
<name>A0ABD0UW18_DENTH</name>
<sequence>MASAKSSRSRSSGPSGLSSMGIQHLGGSIPGSQESVVQLSDKLKIFKTDNFDPDAYMQSKCQSMNEKEIRHMCAYLQDLKKASAEEMRKSVYANYAAFIKTSKEISDLEGELLSIRNLLSSQAALIHNLAEGVHVDTLSEDSEYSTEDNTTKIDDQEPSNLEKWLRELPDMLDVLLAERRVEEALDALDEAERVASDEKENHTLSSTQLLSLQNTIIERRQKLSDQLAEAACQSSTRGVELRAAASALKRLGDGHRAHSLLLNAHYRRLQYNMQTIHPTSTSYGGAYTAALSQQVFSAIAQAVNDSLEVFGDDSAYTSELVTWSAKQTEDFARLVKRHALASSAAAGGLRAAAECVQIAIGHCSLLEARGLSLSSVLMKLFRPSVEQALEANLKRIEESTAALAAADDWVLTQPSSGTRASGRSTNTIAIVQPKLSSSAHRFNSMVQDFFEDVGPLMSMQLGSSTLDGLHKVFNSYVNLLINALPGSMEDVENLEGSGNKIVRLAETEAQQLALLANASLLAEELLPRAATKLISLYQTSGADDSRKKSSDRHNRLPEQREWKRKLQRCVDRLRDSFCRQHALDLIFTEDGETHLSAEMYLSMDDSHEEPEWSPSLIFLELYAKLNRMSGIAADMFIGRERFSTLLMMRLTETVILWLSEDQNFWEDLEEGPRPLGPLGLRQFYLDMQFVILFGQGRYLSRHVHQVIVEIMDRAMAAFSATGVDPDRQVLYVMRRQYYECFIFIFCVLPNDDWFIDIAQENISKISGKARMGNGERDLNSPTASVSAMSMSSVRSHGSS</sequence>
<protein>
    <recommendedName>
        <fullName evidence="7">Exocyst component Exo84 C-terminal domain-containing protein</fullName>
    </recommendedName>
</protein>
<dbReference type="FunFam" id="1.20.58.1210:FF:000002">
    <property type="entry name" value="Exocyst complex component EXO84B"/>
    <property type="match status" value="1"/>
</dbReference>
<feature type="compositionally biased region" description="Low complexity" evidence="6">
    <location>
        <begin position="1"/>
        <end position="19"/>
    </location>
</feature>
<evidence type="ECO:0000313" key="9">
    <source>
        <dbReference type="Proteomes" id="UP001552299"/>
    </source>
</evidence>
<dbReference type="SUPFAM" id="SSF74788">
    <property type="entry name" value="Cullin repeat-like"/>
    <property type="match status" value="1"/>
</dbReference>
<dbReference type="AlphaFoldDB" id="A0ABD0UW18"/>
<evidence type="ECO:0000313" key="8">
    <source>
        <dbReference type="EMBL" id="KAL0916844.1"/>
    </source>
</evidence>
<evidence type="ECO:0000256" key="1">
    <source>
        <dbReference type="ARBA" id="ARBA00007210"/>
    </source>
</evidence>
<feature type="domain" description="Exocyst component Exo84 C-terminal" evidence="7">
    <location>
        <begin position="163"/>
        <end position="373"/>
    </location>
</feature>
<accession>A0ABD0UW18</accession>
<evidence type="ECO:0000256" key="2">
    <source>
        <dbReference type="ARBA" id="ARBA00022448"/>
    </source>
</evidence>
<feature type="coiled-coil region" evidence="5">
    <location>
        <begin position="174"/>
        <end position="201"/>
    </location>
</feature>
<evidence type="ECO:0000256" key="5">
    <source>
        <dbReference type="SAM" id="Coils"/>
    </source>
</evidence>
<keyword evidence="2" id="KW-0813">Transport</keyword>
<dbReference type="InterPro" id="IPR016159">
    <property type="entry name" value="Cullin_repeat-like_dom_sf"/>
</dbReference>
<comment type="caution">
    <text evidence="8">The sequence shown here is derived from an EMBL/GenBank/DDBJ whole genome shotgun (WGS) entry which is preliminary data.</text>
</comment>
<keyword evidence="3" id="KW-0268">Exocytosis</keyword>
<evidence type="ECO:0000259" key="7">
    <source>
        <dbReference type="Pfam" id="PF16528"/>
    </source>
</evidence>
<keyword evidence="9" id="KW-1185">Reference proteome</keyword>